<protein>
    <submittedName>
        <fullName evidence="1">Uncharacterized protein</fullName>
    </submittedName>
</protein>
<feature type="non-terminal residue" evidence="1">
    <location>
        <position position="140"/>
    </location>
</feature>
<comment type="caution">
    <text evidence="1">The sequence shown here is derived from an EMBL/GenBank/DDBJ whole genome shotgun (WGS) entry which is preliminary data.</text>
</comment>
<sequence length="140" mass="15902">MLVATTHLRETHGLNIPCRITGPTTWDHKYTRFEHPIRDVVELLSERGYLSLSVPVSVSFSLKGFWYAPVNADQDSDFAPGSPCRVNIVSELGSYAQVCDHSDYRDNITAVDEGHFINYTFNKEKLLTFTFDSLQTITKK</sequence>
<proteinExistence type="predicted"/>
<evidence type="ECO:0000313" key="2">
    <source>
        <dbReference type="Proteomes" id="UP001321473"/>
    </source>
</evidence>
<dbReference type="Proteomes" id="UP001321473">
    <property type="component" value="Unassembled WGS sequence"/>
</dbReference>
<name>A0AAQ4FEL6_AMBAM</name>
<reference evidence="1 2" key="1">
    <citation type="journal article" date="2023" name="Arcadia Sci">
        <title>De novo assembly of a long-read Amblyomma americanum tick genome.</title>
        <authorList>
            <person name="Chou S."/>
            <person name="Poskanzer K.E."/>
            <person name="Rollins M."/>
            <person name="Thuy-Boun P.S."/>
        </authorList>
    </citation>
    <scope>NUCLEOTIDE SEQUENCE [LARGE SCALE GENOMIC DNA]</scope>
    <source>
        <strain evidence="1">F_SG_1</strain>
        <tissue evidence="1">Salivary glands</tissue>
    </source>
</reference>
<organism evidence="1 2">
    <name type="scientific">Amblyomma americanum</name>
    <name type="common">Lone star tick</name>
    <dbReference type="NCBI Taxonomy" id="6943"/>
    <lineage>
        <taxon>Eukaryota</taxon>
        <taxon>Metazoa</taxon>
        <taxon>Ecdysozoa</taxon>
        <taxon>Arthropoda</taxon>
        <taxon>Chelicerata</taxon>
        <taxon>Arachnida</taxon>
        <taxon>Acari</taxon>
        <taxon>Parasitiformes</taxon>
        <taxon>Ixodida</taxon>
        <taxon>Ixodoidea</taxon>
        <taxon>Ixodidae</taxon>
        <taxon>Amblyomminae</taxon>
        <taxon>Amblyomma</taxon>
    </lineage>
</organism>
<dbReference type="EMBL" id="JARKHS020003287">
    <property type="protein sequence ID" value="KAK8785724.1"/>
    <property type="molecule type" value="Genomic_DNA"/>
</dbReference>
<accession>A0AAQ4FEL6</accession>
<gene>
    <name evidence="1" type="ORF">V5799_007911</name>
</gene>
<keyword evidence="2" id="KW-1185">Reference proteome</keyword>
<dbReference type="AlphaFoldDB" id="A0AAQ4FEL6"/>
<evidence type="ECO:0000313" key="1">
    <source>
        <dbReference type="EMBL" id="KAK8785724.1"/>
    </source>
</evidence>